<evidence type="ECO:0000256" key="2">
    <source>
        <dbReference type="ARBA" id="ARBA00012111"/>
    </source>
</evidence>
<feature type="binding site" evidence="7">
    <location>
        <position position="76"/>
    </location>
    <ligand>
        <name>substrate</name>
    </ligand>
</feature>
<accession>A0AAW1PI17</accession>
<keyword evidence="11" id="KW-1185">Reference proteome</keyword>
<dbReference type="SUPFAM" id="SSF52768">
    <property type="entry name" value="Arginase/deacetylase"/>
    <property type="match status" value="1"/>
</dbReference>
<name>A0AAW1PI17_9CHLO</name>
<feature type="binding site" evidence="8">
    <location>
        <position position="242"/>
    </location>
    <ligand>
        <name>a divalent metal cation</name>
        <dbReference type="ChEBI" id="CHEBI:60240"/>
    </ligand>
</feature>
<gene>
    <name evidence="10" type="ORF">WJX72_010987</name>
</gene>
<organism evidence="10 11">
    <name type="scientific">[Myrmecia] bisecta</name>
    <dbReference type="NCBI Taxonomy" id="41462"/>
    <lineage>
        <taxon>Eukaryota</taxon>
        <taxon>Viridiplantae</taxon>
        <taxon>Chlorophyta</taxon>
        <taxon>core chlorophytes</taxon>
        <taxon>Trebouxiophyceae</taxon>
        <taxon>Trebouxiales</taxon>
        <taxon>Trebouxiaceae</taxon>
        <taxon>Myrmecia</taxon>
    </lineage>
</organism>
<feature type="binding site" evidence="7">
    <location>
        <position position="126"/>
    </location>
    <ligand>
        <name>substrate</name>
    </ligand>
</feature>
<dbReference type="Pfam" id="PF00850">
    <property type="entry name" value="Hist_deacetyl"/>
    <property type="match status" value="1"/>
</dbReference>
<evidence type="ECO:0000259" key="9">
    <source>
        <dbReference type="Pfam" id="PF00850"/>
    </source>
</evidence>
<dbReference type="Proteomes" id="UP001489004">
    <property type="component" value="Unassembled WGS sequence"/>
</dbReference>
<feature type="binding site" evidence="8">
    <location>
        <position position="153"/>
    </location>
    <ligand>
        <name>a divalent metal cation</name>
        <dbReference type="ChEBI" id="CHEBI:60240"/>
    </ligand>
</feature>
<comment type="caution">
    <text evidence="10">The sequence shown here is derived from an EMBL/GenBank/DDBJ whole genome shotgun (WGS) entry which is preliminary data.</text>
</comment>
<dbReference type="InterPro" id="IPR003084">
    <property type="entry name" value="HDAC_I/II"/>
</dbReference>
<evidence type="ECO:0000256" key="6">
    <source>
        <dbReference type="PIRSR" id="PIRSR037913-1"/>
    </source>
</evidence>
<evidence type="ECO:0000313" key="10">
    <source>
        <dbReference type="EMBL" id="KAK9809184.1"/>
    </source>
</evidence>
<dbReference type="AlphaFoldDB" id="A0AAW1PI17"/>
<feature type="binding site" evidence="7">
    <location>
        <position position="282"/>
    </location>
    <ligand>
        <name>substrate</name>
    </ligand>
</feature>
<feature type="domain" description="Histone deacetylase" evidence="9">
    <location>
        <begin position="8"/>
        <end position="297"/>
    </location>
</feature>
<dbReference type="InterPro" id="IPR023696">
    <property type="entry name" value="Ureohydrolase_dom_sf"/>
</dbReference>
<dbReference type="InterPro" id="IPR000286">
    <property type="entry name" value="HDACs"/>
</dbReference>
<dbReference type="GO" id="GO:0141221">
    <property type="term" value="F:histone deacetylase activity, hydrolytic mechanism"/>
    <property type="evidence" value="ECO:0007669"/>
    <property type="project" value="UniProtKB-EC"/>
</dbReference>
<comment type="catalytic activity">
    <reaction evidence="5">
        <text>N(6)-acetyl-L-lysyl-[histone] + H2O = L-lysyl-[histone] + acetate</text>
        <dbReference type="Rhea" id="RHEA:58196"/>
        <dbReference type="Rhea" id="RHEA-COMP:9845"/>
        <dbReference type="Rhea" id="RHEA-COMP:11338"/>
        <dbReference type="ChEBI" id="CHEBI:15377"/>
        <dbReference type="ChEBI" id="CHEBI:29969"/>
        <dbReference type="ChEBI" id="CHEBI:30089"/>
        <dbReference type="ChEBI" id="CHEBI:61930"/>
        <dbReference type="EC" id="3.5.1.98"/>
    </reaction>
</comment>
<evidence type="ECO:0000256" key="3">
    <source>
        <dbReference type="ARBA" id="ARBA00022801"/>
    </source>
</evidence>
<evidence type="ECO:0000256" key="8">
    <source>
        <dbReference type="PIRSR" id="PIRSR037913-3"/>
    </source>
</evidence>
<sequence length="354" mass="38341">MQLSLLLPVNQDRSTLVHSLCQSTGVLERSGVAVVEATGARAEELYDYHSKEYIAALAYSRRLSERQCQQFGLVDDCPVFPGLYEYAQLCAGGSLQAPAALCSSEATLAFHWDGGRHHAHKSTAAGFCYVNDVVLAILRLLGSFRRVMYVDLDVHHGDAVEEAFYLTRKVLTISLHKAGPLFFPGTGQMDRSGAGRGSGFNLNLPLKDGLRDELFTDIFKTLVAGAAQLYKPDCVVLQCGADGLAHDPLGNAFSLSPRSYAACAAEAASWGMPLLVLGGGGYNSTATACCWTAMTAAFLGQDLEDDIPEHPFFDRYGPMYQIYTVGKPALRPDLNQRDDVMRKCSALLKVLAGE</sequence>
<dbReference type="PANTHER" id="PTHR10625">
    <property type="entry name" value="HISTONE DEACETYLASE HDAC1-RELATED"/>
    <property type="match status" value="1"/>
</dbReference>
<dbReference type="PRINTS" id="PR01270">
    <property type="entry name" value="HDASUPER"/>
</dbReference>
<dbReference type="EMBL" id="JALJOR010000011">
    <property type="protein sequence ID" value="KAK9809184.1"/>
    <property type="molecule type" value="Genomic_DNA"/>
</dbReference>
<dbReference type="PRINTS" id="PR01271">
    <property type="entry name" value="HISDACETLASE"/>
</dbReference>
<dbReference type="PANTHER" id="PTHR10625:SF10">
    <property type="entry name" value="HISTONE DEACETYLASE HDAC1"/>
    <property type="match status" value="1"/>
</dbReference>
<comment type="similarity">
    <text evidence="1">Belongs to the histone deacetylase family. HD type 1 subfamily.</text>
</comment>
<dbReference type="GO" id="GO:0000118">
    <property type="term" value="C:histone deacetylase complex"/>
    <property type="evidence" value="ECO:0007669"/>
    <property type="project" value="UniProtKB-ARBA"/>
</dbReference>
<dbReference type="EC" id="3.5.1.98" evidence="2"/>
<keyword evidence="3" id="KW-0378">Hydrolase</keyword>
<evidence type="ECO:0000313" key="11">
    <source>
        <dbReference type="Proteomes" id="UP001489004"/>
    </source>
</evidence>
<keyword evidence="8" id="KW-0479">Metal-binding</keyword>
<dbReference type="Gene3D" id="3.40.800.20">
    <property type="entry name" value="Histone deacetylase domain"/>
    <property type="match status" value="1"/>
</dbReference>
<proteinExistence type="inferred from homology"/>
<evidence type="ECO:0000256" key="7">
    <source>
        <dbReference type="PIRSR" id="PIRSR037913-2"/>
    </source>
</evidence>
<feature type="binding site" evidence="8">
    <location>
        <position position="155"/>
    </location>
    <ligand>
        <name>a divalent metal cation</name>
        <dbReference type="ChEBI" id="CHEBI:60240"/>
    </ligand>
</feature>
<dbReference type="PIRSF" id="PIRSF037913">
    <property type="entry name" value="His_deacetylse_1"/>
    <property type="match status" value="1"/>
</dbReference>
<protein>
    <recommendedName>
        <fullName evidence="2">histone deacetylase</fullName>
        <ecNumber evidence="2">3.5.1.98</ecNumber>
    </recommendedName>
</protein>
<evidence type="ECO:0000256" key="5">
    <source>
        <dbReference type="ARBA" id="ARBA00048287"/>
    </source>
</evidence>
<reference evidence="10 11" key="1">
    <citation type="journal article" date="2024" name="Nat. Commun.">
        <title>Phylogenomics reveals the evolutionary origins of lichenization in chlorophyte algae.</title>
        <authorList>
            <person name="Puginier C."/>
            <person name="Libourel C."/>
            <person name="Otte J."/>
            <person name="Skaloud P."/>
            <person name="Haon M."/>
            <person name="Grisel S."/>
            <person name="Petersen M."/>
            <person name="Berrin J.G."/>
            <person name="Delaux P.M."/>
            <person name="Dal Grande F."/>
            <person name="Keller J."/>
        </authorList>
    </citation>
    <scope>NUCLEOTIDE SEQUENCE [LARGE SCALE GENOMIC DNA]</scope>
    <source>
        <strain evidence="10 11">SAG 2043</strain>
    </source>
</reference>
<feature type="active site" description="Proton acceptor" evidence="6">
    <location>
        <position position="118"/>
    </location>
</feature>
<dbReference type="GO" id="GO:0040029">
    <property type="term" value="P:epigenetic regulation of gene expression"/>
    <property type="evidence" value="ECO:0007669"/>
    <property type="project" value="TreeGrafter"/>
</dbReference>
<keyword evidence="4" id="KW-0156">Chromatin regulator</keyword>
<dbReference type="InterPro" id="IPR023801">
    <property type="entry name" value="His_deacetylse_dom"/>
</dbReference>
<dbReference type="InterPro" id="IPR037138">
    <property type="entry name" value="His_deacetylse_dom_sf"/>
</dbReference>
<evidence type="ECO:0000256" key="1">
    <source>
        <dbReference type="ARBA" id="ARBA00006457"/>
    </source>
</evidence>
<evidence type="ECO:0000256" key="4">
    <source>
        <dbReference type="ARBA" id="ARBA00022853"/>
    </source>
</evidence>
<dbReference type="GO" id="GO:0046872">
    <property type="term" value="F:metal ion binding"/>
    <property type="evidence" value="ECO:0007669"/>
    <property type="project" value="UniProtKB-KW"/>
</dbReference>